<evidence type="ECO:0000256" key="1">
    <source>
        <dbReference type="ARBA" id="ARBA00004167"/>
    </source>
</evidence>
<sequence length="237" mass="24921">MAPHTSSPSPTTASQSGKLAVILATSIPALLSSPSATTTSTSSILPALSSGSSTSPAAAFPPLPSTTQVTSSLEIPPICVNSSININFTSLILRLQSIGLLSLTDPSSSASVIMAYGSDYAKEADILRFLKLDSDENLRIYSSPKGNGPTVPNPHASSLGNEKAMGGLWWWCCRNSPKFGNLSTQYVLLEYASGALVQFSYKELQRTTEGFKEKLGAGVFEAVYRGVLANKTIVAVK</sequence>
<keyword evidence="5" id="KW-0472">Membrane</keyword>
<dbReference type="GO" id="GO:0016020">
    <property type="term" value="C:membrane"/>
    <property type="evidence" value="ECO:0007669"/>
    <property type="project" value="UniProtKB-SubCell"/>
</dbReference>
<protein>
    <recommendedName>
        <fullName evidence="8">Protein kinase domain-containing protein</fullName>
    </recommendedName>
</protein>
<proteinExistence type="predicted"/>
<reference evidence="6 7" key="2">
    <citation type="submission" date="2020-07" db="EMBL/GenBank/DDBJ databases">
        <title>Genome assembly of wild tea tree DASZ reveals pedigree and selection history of tea varieties.</title>
        <authorList>
            <person name="Zhang W."/>
        </authorList>
    </citation>
    <scope>NUCLEOTIDE SEQUENCE [LARGE SCALE GENOMIC DNA]</scope>
    <source>
        <strain evidence="7">cv. G240</strain>
        <tissue evidence="6">Leaf</tissue>
    </source>
</reference>
<evidence type="ECO:0000256" key="3">
    <source>
        <dbReference type="ARBA" id="ARBA00022729"/>
    </source>
</evidence>
<evidence type="ECO:0000256" key="2">
    <source>
        <dbReference type="ARBA" id="ARBA00022692"/>
    </source>
</evidence>
<dbReference type="AlphaFoldDB" id="A0A7J7I9T3"/>
<keyword evidence="7" id="KW-1185">Reference proteome</keyword>
<gene>
    <name evidence="6" type="ORF">HYC85_002485</name>
</gene>
<comment type="caution">
    <text evidence="6">The sequence shown here is derived from an EMBL/GenBank/DDBJ whole genome shotgun (WGS) entry which is preliminary data.</text>
</comment>
<comment type="subcellular location">
    <subcellularLocation>
        <location evidence="1">Membrane</location>
        <topology evidence="1">Single-pass membrane protein</topology>
    </subcellularLocation>
</comment>
<name>A0A7J7I9T3_CAMSI</name>
<organism evidence="6 7">
    <name type="scientific">Camellia sinensis</name>
    <name type="common">Tea plant</name>
    <name type="synonym">Thea sinensis</name>
    <dbReference type="NCBI Taxonomy" id="4442"/>
    <lineage>
        <taxon>Eukaryota</taxon>
        <taxon>Viridiplantae</taxon>
        <taxon>Streptophyta</taxon>
        <taxon>Embryophyta</taxon>
        <taxon>Tracheophyta</taxon>
        <taxon>Spermatophyta</taxon>
        <taxon>Magnoliopsida</taxon>
        <taxon>eudicotyledons</taxon>
        <taxon>Gunneridae</taxon>
        <taxon>Pentapetalae</taxon>
        <taxon>asterids</taxon>
        <taxon>Ericales</taxon>
        <taxon>Theaceae</taxon>
        <taxon>Camellia</taxon>
    </lineage>
</organism>
<evidence type="ECO:0000313" key="6">
    <source>
        <dbReference type="EMBL" id="KAF5961276.1"/>
    </source>
</evidence>
<keyword evidence="3" id="KW-0732">Signal</keyword>
<dbReference type="PANTHER" id="PTHR47974:SF9">
    <property type="entry name" value="RECEPTOR-LIKE SERINE_THREONINE-PROTEIN KINASE"/>
    <property type="match status" value="1"/>
</dbReference>
<evidence type="ECO:0000256" key="5">
    <source>
        <dbReference type="ARBA" id="ARBA00023136"/>
    </source>
</evidence>
<evidence type="ECO:0000313" key="7">
    <source>
        <dbReference type="Proteomes" id="UP000593564"/>
    </source>
</evidence>
<dbReference type="Proteomes" id="UP000593564">
    <property type="component" value="Unassembled WGS sequence"/>
</dbReference>
<dbReference type="EMBL" id="JACBKZ010000001">
    <property type="protein sequence ID" value="KAF5961276.1"/>
    <property type="molecule type" value="Genomic_DNA"/>
</dbReference>
<reference evidence="7" key="1">
    <citation type="journal article" date="2020" name="Nat. Commun.">
        <title>Genome assembly of wild tea tree DASZ reveals pedigree and selection history of tea varieties.</title>
        <authorList>
            <person name="Zhang W."/>
            <person name="Zhang Y."/>
            <person name="Qiu H."/>
            <person name="Guo Y."/>
            <person name="Wan H."/>
            <person name="Zhang X."/>
            <person name="Scossa F."/>
            <person name="Alseekh S."/>
            <person name="Zhang Q."/>
            <person name="Wang P."/>
            <person name="Xu L."/>
            <person name="Schmidt M.H."/>
            <person name="Jia X."/>
            <person name="Li D."/>
            <person name="Zhu A."/>
            <person name="Guo F."/>
            <person name="Chen W."/>
            <person name="Ni D."/>
            <person name="Usadel B."/>
            <person name="Fernie A.R."/>
            <person name="Wen W."/>
        </authorList>
    </citation>
    <scope>NUCLEOTIDE SEQUENCE [LARGE SCALE GENOMIC DNA]</scope>
    <source>
        <strain evidence="7">cv. G240</strain>
    </source>
</reference>
<keyword evidence="4" id="KW-1133">Transmembrane helix</keyword>
<keyword evidence="2" id="KW-0812">Transmembrane</keyword>
<dbReference type="PANTHER" id="PTHR47974">
    <property type="entry name" value="OS07G0415500 PROTEIN"/>
    <property type="match status" value="1"/>
</dbReference>
<dbReference type="Gene3D" id="3.30.200.20">
    <property type="entry name" value="Phosphorylase Kinase, domain 1"/>
    <property type="match status" value="1"/>
</dbReference>
<accession>A0A7J7I9T3</accession>
<evidence type="ECO:0000256" key="4">
    <source>
        <dbReference type="ARBA" id="ARBA00022989"/>
    </source>
</evidence>
<evidence type="ECO:0008006" key="8">
    <source>
        <dbReference type="Google" id="ProtNLM"/>
    </source>
</evidence>